<feature type="transmembrane region" description="Helical" evidence="6">
    <location>
        <begin position="259"/>
        <end position="279"/>
    </location>
</feature>
<keyword evidence="2" id="KW-0813">Transport</keyword>
<dbReference type="PANTHER" id="PTHR45649">
    <property type="entry name" value="AMINO-ACID PERMEASE BAT1"/>
    <property type="match status" value="1"/>
</dbReference>
<dbReference type="GO" id="GO:0016020">
    <property type="term" value="C:membrane"/>
    <property type="evidence" value="ECO:0007669"/>
    <property type="project" value="UniProtKB-SubCell"/>
</dbReference>
<dbReference type="PIRSF" id="PIRSF006060">
    <property type="entry name" value="AA_transporter"/>
    <property type="match status" value="1"/>
</dbReference>
<evidence type="ECO:0000256" key="3">
    <source>
        <dbReference type="ARBA" id="ARBA00022692"/>
    </source>
</evidence>
<evidence type="ECO:0000256" key="5">
    <source>
        <dbReference type="ARBA" id="ARBA00023136"/>
    </source>
</evidence>
<comment type="subcellular location">
    <subcellularLocation>
        <location evidence="1">Membrane</location>
        <topology evidence="1">Multi-pass membrane protein</topology>
    </subcellularLocation>
</comment>
<name>A0A9W6QDC2_9ACTN</name>
<sequence length="499" mass="52891">MFPAHTTPSADEEQLRRLGYEPRLTRRMGEFGNFAISFSVISILSGCMTLFAFGLNTGGPAVMLLGWIGVGFMVLLVGMALAEVTSAYPTSGALYFMAHRLGGPRWGWFTGWLNLLGLVGGIAGIDYGAASFVGAFLNLQWGYSPTPGSLFGIFLAILVLHATLNLRGVRVVSLLNGISVWWHIGGVALIVGALTLVPSHHQDTTWVFSHFVNNTGWSNPIYVSALGLLLAQYTFSGYDASAHMSEETTKASVSAARGIVRSIWVSWIAGFVLLAGMLYAVQDYDGVLASATGAAPAQIFLDALGLTGAKVLLAVVILAQLFCGNAETAAASRMVFAFSRDGALPGSGLWSRVSERTGTPVAGVWLSVTVAAVLALPALWSPVAYGAVTAINVLGMTPAYAVPVYLRLRAGSRFQAGPWHLGRWSRPVGVVAVCWVAVVTLLFCLPQAYPVTGDTFNYAPVALGVALVGAWAWWRTAGRTYNPPVQSNAELAELTIGVV</sequence>
<dbReference type="EMBL" id="BSSA01000038">
    <property type="protein sequence ID" value="GLW74722.1"/>
    <property type="molecule type" value="Genomic_DNA"/>
</dbReference>
<evidence type="ECO:0000313" key="7">
    <source>
        <dbReference type="EMBL" id="GLW74722.1"/>
    </source>
</evidence>
<evidence type="ECO:0000256" key="1">
    <source>
        <dbReference type="ARBA" id="ARBA00004141"/>
    </source>
</evidence>
<protein>
    <submittedName>
        <fullName evidence="7">Amino acid permease</fullName>
    </submittedName>
</protein>
<feature type="transmembrane region" description="Helical" evidence="6">
    <location>
        <begin position="361"/>
        <end position="380"/>
    </location>
</feature>
<evidence type="ECO:0000256" key="2">
    <source>
        <dbReference type="ARBA" id="ARBA00022448"/>
    </source>
</evidence>
<reference evidence="7" key="1">
    <citation type="submission" date="2023-02" db="EMBL/GenBank/DDBJ databases">
        <title>Kitasatospora phosalacinea NBRC 14627.</title>
        <authorList>
            <person name="Ichikawa N."/>
            <person name="Sato H."/>
            <person name="Tonouchi N."/>
        </authorList>
    </citation>
    <scope>NUCLEOTIDE SEQUENCE</scope>
    <source>
        <strain evidence="7">NBRC 14627</strain>
    </source>
</reference>
<dbReference type="AlphaFoldDB" id="A0A9W6QDC2"/>
<gene>
    <name evidence="7" type="ORF">Kpho02_70190</name>
</gene>
<dbReference type="PROSITE" id="PS00218">
    <property type="entry name" value="AMINO_ACID_PERMEASE_1"/>
    <property type="match status" value="1"/>
</dbReference>
<feature type="transmembrane region" description="Helical" evidence="6">
    <location>
        <begin position="31"/>
        <end position="55"/>
    </location>
</feature>
<evidence type="ECO:0000313" key="8">
    <source>
        <dbReference type="Proteomes" id="UP001165041"/>
    </source>
</evidence>
<feature type="transmembrane region" description="Helical" evidence="6">
    <location>
        <begin position="106"/>
        <end position="129"/>
    </location>
</feature>
<evidence type="ECO:0000256" key="6">
    <source>
        <dbReference type="SAM" id="Phobius"/>
    </source>
</evidence>
<dbReference type="GO" id="GO:0022857">
    <property type="term" value="F:transmembrane transporter activity"/>
    <property type="evidence" value="ECO:0007669"/>
    <property type="project" value="InterPro"/>
</dbReference>
<accession>A0A9W6QDC2</accession>
<feature type="transmembrane region" description="Helical" evidence="6">
    <location>
        <begin position="61"/>
        <end position="85"/>
    </location>
</feature>
<proteinExistence type="predicted"/>
<comment type="caution">
    <text evidence="7">The sequence shown here is derived from an EMBL/GenBank/DDBJ whole genome shotgun (WGS) entry which is preliminary data.</text>
</comment>
<feature type="transmembrane region" description="Helical" evidence="6">
    <location>
        <begin position="386"/>
        <end position="406"/>
    </location>
</feature>
<organism evidence="7 8">
    <name type="scientific">Kitasatospora phosalacinea</name>
    <dbReference type="NCBI Taxonomy" id="2065"/>
    <lineage>
        <taxon>Bacteria</taxon>
        <taxon>Bacillati</taxon>
        <taxon>Actinomycetota</taxon>
        <taxon>Actinomycetes</taxon>
        <taxon>Kitasatosporales</taxon>
        <taxon>Streptomycetaceae</taxon>
        <taxon>Kitasatospora</taxon>
    </lineage>
</organism>
<keyword evidence="5 6" id="KW-0472">Membrane</keyword>
<feature type="transmembrane region" description="Helical" evidence="6">
    <location>
        <begin position="217"/>
        <end position="238"/>
    </location>
</feature>
<keyword evidence="3 6" id="KW-0812">Transmembrane</keyword>
<feature type="transmembrane region" description="Helical" evidence="6">
    <location>
        <begin position="455"/>
        <end position="474"/>
    </location>
</feature>
<dbReference type="Proteomes" id="UP001165041">
    <property type="component" value="Unassembled WGS sequence"/>
</dbReference>
<dbReference type="PANTHER" id="PTHR45649:SF26">
    <property type="entry name" value="OS04G0435100 PROTEIN"/>
    <property type="match status" value="1"/>
</dbReference>
<dbReference type="InterPro" id="IPR002293">
    <property type="entry name" value="AA/rel_permease1"/>
</dbReference>
<dbReference type="RefSeq" id="WP_285740288.1">
    <property type="nucleotide sequence ID" value="NZ_BSSA01000038.1"/>
</dbReference>
<evidence type="ECO:0000256" key="4">
    <source>
        <dbReference type="ARBA" id="ARBA00022989"/>
    </source>
</evidence>
<keyword evidence="4 6" id="KW-1133">Transmembrane helix</keyword>
<feature type="transmembrane region" description="Helical" evidence="6">
    <location>
        <begin position="427"/>
        <end position="449"/>
    </location>
</feature>
<dbReference type="GO" id="GO:0006865">
    <property type="term" value="P:amino acid transport"/>
    <property type="evidence" value="ECO:0007669"/>
    <property type="project" value="InterPro"/>
</dbReference>
<dbReference type="Pfam" id="PF13520">
    <property type="entry name" value="AA_permease_2"/>
    <property type="match status" value="1"/>
</dbReference>
<feature type="transmembrane region" description="Helical" evidence="6">
    <location>
        <begin position="149"/>
        <end position="166"/>
    </location>
</feature>
<feature type="transmembrane region" description="Helical" evidence="6">
    <location>
        <begin position="299"/>
        <end position="323"/>
    </location>
</feature>
<dbReference type="InterPro" id="IPR004840">
    <property type="entry name" value="Amino_acid_permease_CS"/>
</dbReference>
<dbReference type="Gene3D" id="1.20.1740.10">
    <property type="entry name" value="Amino acid/polyamine transporter I"/>
    <property type="match status" value="1"/>
</dbReference>
<feature type="transmembrane region" description="Helical" evidence="6">
    <location>
        <begin position="178"/>
        <end position="197"/>
    </location>
</feature>